<gene>
    <name evidence="2" type="ORF">IQ229_05890</name>
</gene>
<dbReference type="InterPro" id="IPR041049">
    <property type="entry name" value="DUF5615"/>
</dbReference>
<comment type="caution">
    <text evidence="2">The sequence shown here is derived from an EMBL/GenBank/DDBJ whole genome shotgun (WGS) entry which is preliminary data.</text>
</comment>
<dbReference type="Proteomes" id="UP000647836">
    <property type="component" value="Unassembled WGS sequence"/>
</dbReference>
<proteinExistence type="predicted"/>
<protein>
    <submittedName>
        <fullName evidence="2">DUF5615 family PIN-like protein</fullName>
    </submittedName>
</protein>
<feature type="domain" description="DUF5615" evidence="1">
    <location>
        <begin position="6"/>
        <end position="95"/>
    </location>
</feature>
<sequence>MTQKIRFHLDENVSNAIAEGLRRRGIDVTTTSETGLIAALDGEQLYFAMSQNRVIFTHDDDFVILHQGGLIMHSGIIYCAQNRRSIGEILRSLILIWEVLEPEEMRYQLEFL</sequence>
<reference evidence="2 3" key="1">
    <citation type="submission" date="2020-10" db="EMBL/GenBank/DDBJ databases">
        <authorList>
            <person name="Castelo-Branco R."/>
            <person name="Eusebio N."/>
            <person name="Adriana R."/>
            <person name="Vieira A."/>
            <person name="Brugerolle De Fraissinette N."/>
            <person name="Rezende De Castro R."/>
            <person name="Schneider M.P."/>
            <person name="Vasconcelos V."/>
            <person name="Leao P.N."/>
        </authorList>
    </citation>
    <scope>NUCLEOTIDE SEQUENCE [LARGE SCALE GENOMIC DNA]</scope>
    <source>
        <strain evidence="2 3">LEGE 07299</strain>
    </source>
</reference>
<name>A0ABR9TWL7_9NOSO</name>
<organism evidence="2 3">
    <name type="scientific">Nostoc cf. edaphicum LEGE 07299</name>
    <dbReference type="NCBI Taxonomy" id="2777974"/>
    <lineage>
        <taxon>Bacteria</taxon>
        <taxon>Bacillati</taxon>
        <taxon>Cyanobacteriota</taxon>
        <taxon>Cyanophyceae</taxon>
        <taxon>Nostocales</taxon>
        <taxon>Nostocaceae</taxon>
        <taxon>Nostoc</taxon>
    </lineage>
</organism>
<dbReference type="RefSeq" id="WP_194042091.1">
    <property type="nucleotide sequence ID" value="NZ_JADEXF010000131.1"/>
</dbReference>
<dbReference type="Pfam" id="PF18480">
    <property type="entry name" value="DUF5615"/>
    <property type="match status" value="1"/>
</dbReference>
<evidence type="ECO:0000313" key="2">
    <source>
        <dbReference type="EMBL" id="MBE9104480.1"/>
    </source>
</evidence>
<accession>A0ABR9TWL7</accession>
<dbReference type="EMBL" id="JADEXF010000131">
    <property type="protein sequence ID" value="MBE9104480.1"/>
    <property type="molecule type" value="Genomic_DNA"/>
</dbReference>
<evidence type="ECO:0000313" key="3">
    <source>
        <dbReference type="Proteomes" id="UP000647836"/>
    </source>
</evidence>
<keyword evidence="3" id="KW-1185">Reference proteome</keyword>
<evidence type="ECO:0000259" key="1">
    <source>
        <dbReference type="Pfam" id="PF18480"/>
    </source>
</evidence>